<dbReference type="Proteomes" id="UP001596137">
    <property type="component" value="Unassembled WGS sequence"/>
</dbReference>
<gene>
    <name evidence="2" type="ORF">ACFP1K_34145</name>
</gene>
<feature type="transmembrane region" description="Helical" evidence="1">
    <location>
        <begin position="60"/>
        <end position="79"/>
    </location>
</feature>
<dbReference type="EMBL" id="JBHSRF010000081">
    <property type="protein sequence ID" value="MFC6086253.1"/>
    <property type="molecule type" value="Genomic_DNA"/>
</dbReference>
<organism evidence="2 3">
    <name type="scientific">Sphaerisporangium aureirubrum</name>
    <dbReference type="NCBI Taxonomy" id="1544736"/>
    <lineage>
        <taxon>Bacteria</taxon>
        <taxon>Bacillati</taxon>
        <taxon>Actinomycetota</taxon>
        <taxon>Actinomycetes</taxon>
        <taxon>Streptosporangiales</taxon>
        <taxon>Streptosporangiaceae</taxon>
        <taxon>Sphaerisporangium</taxon>
    </lineage>
</organism>
<keyword evidence="3" id="KW-1185">Reference proteome</keyword>
<keyword evidence="1" id="KW-0472">Membrane</keyword>
<evidence type="ECO:0000313" key="3">
    <source>
        <dbReference type="Proteomes" id="UP001596137"/>
    </source>
</evidence>
<reference evidence="3" key="1">
    <citation type="journal article" date="2019" name="Int. J. Syst. Evol. Microbiol.">
        <title>The Global Catalogue of Microorganisms (GCM) 10K type strain sequencing project: providing services to taxonomists for standard genome sequencing and annotation.</title>
        <authorList>
            <consortium name="The Broad Institute Genomics Platform"/>
            <consortium name="The Broad Institute Genome Sequencing Center for Infectious Disease"/>
            <person name="Wu L."/>
            <person name="Ma J."/>
        </authorList>
    </citation>
    <scope>NUCLEOTIDE SEQUENCE [LARGE SCALE GENOMIC DNA]</scope>
    <source>
        <strain evidence="3">JCM 30346</strain>
    </source>
</reference>
<keyword evidence="1" id="KW-1133">Transmembrane helix</keyword>
<proteinExistence type="predicted"/>
<evidence type="ECO:0008006" key="4">
    <source>
        <dbReference type="Google" id="ProtNLM"/>
    </source>
</evidence>
<protein>
    <recommendedName>
        <fullName evidence="4">SAF domain-containing protein</fullName>
    </recommendedName>
</protein>
<sequence>MNEIDLLAKIGDDVPPLSDAARGRVHHMLLVQAGAARPEAPTRRRGAVLRGTPRRRGLRAAVLAGAAAAVAAVAVPLALGTPAYAVDRLPDGTVTVRIHEFLEPKRLQASLREAGVPAEVDYLPAGQTCRGPRGVRPATAGLALEWPPDGSGITFRIPPDRLRPGQTLVIVATFAADDPARAGSIAMSVVEGRAARCTAVPGPAGDGAVKVVPIRPGEVRPGTPAGS</sequence>
<keyword evidence="1" id="KW-0812">Transmembrane</keyword>
<comment type="caution">
    <text evidence="2">The sequence shown here is derived from an EMBL/GenBank/DDBJ whole genome shotgun (WGS) entry which is preliminary data.</text>
</comment>
<accession>A0ABW1NTL9</accession>
<evidence type="ECO:0000256" key="1">
    <source>
        <dbReference type="SAM" id="Phobius"/>
    </source>
</evidence>
<dbReference type="RefSeq" id="WP_380761247.1">
    <property type="nucleotide sequence ID" value="NZ_JBHSRF010000081.1"/>
</dbReference>
<evidence type="ECO:0000313" key="2">
    <source>
        <dbReference type="EMBL" id="MFC6086253.1"/>
    </source>
</evidence>
<name>A0ABW1NTL9_9ACTN</name>